<evidence type="ECO:0000256" key="1">
    <source>
        <dbReference type="ARBA" id="ARBA00004429"/>
    </source>
</evidence>
<keyword evidence="7 8" id="KW-0472">Membrane</keyword>
<feature type="transmembrane region" description="Helical" evidence="8">
    <location>
        <begin position="369"/>
        <end position="392"/>
    </location>
</feature>
<keyword evidence="6 8" id="KW-1133">Transmembrane helix</keyword>
<dbReference type="InterPro" id="IPR042094">
    <property type="entry name" value="T2SS_GspF_sf"/>
</dbReference>
<evidence type="ECO:0000256" key="3">
    <source>
        <dbReference type="ARBA" id="ARBA00022475"/>
    </source>
</evidence>
<evidence type="ECO:0000256" key="8">
    <source>
        <dbReference type="SAM" id="Phobius"/>
    </source>
</evidence>
<comment type="similarity">
    <text evidence="2">Belongs to the GSP F family.</text>
</comment>
<proteinExistence type="inferred from homology"/>
<evidence type="ECO:0000256" key="5">
    <source>
        <dbReference type="ARBA" id="ARBA00022692"/>
    </source>
</evidence>
<feature type="domain" description="Type II secretion system protein GspF" evidence="9">
    <location>
        <begin position="65"/>
        <end position="188"/>
    </location>
</feature>
<dbReference type="PRINTS" id="PR00812">
    <property type="entry name" value="BCTERIALGSPF"/>
</dbReference>
<dbReference type="EMBL" id="FR695868">
    <property type="protein sequence ID" value="CBX28657.1"/>
    <property type="molecule type" value="Genomic_DNA"/>
</dbReference>
<dbReference type="FunFam" id="1.20.81.30:FF:000001">
    <property type="entry name" value="Type II secretion system protein F"/>
    <property type="match status" value="2"/>
</dbReference>
<protein>
    <recommendedName>
        <fullName evidence="9">Type II secretion system protein GspF domain-containing protein</fullName>
    </recommendedName>
</protein>
<name>E1YDL3_9BACT</name>
<dbReference type="InterPro" id="IPR018076">
    <property type="entry name" value="T2SS_GspF_dom"/>
</dbReference>
<dbReference type="GO" id="GO:0015628">
    <property type="term" value="P:protein secretion by the type II secretion system"/>
    <property type="evidence" value="ECO:0007669"/>
    <property type="project" value="TreeGrafter"/>
</dbReference>
<evidence type="ECO:0000256" key="7">
    <source>
        <dbReference type="ARBA" id="ARBA00023136"/>
    </source>
</evidence>
<gene>
    <name evidence="10" type="ORF">N47_G39810</name>
</gene>
<feature type="transmembrane region" description="Helical" evidence="8">
    <location>
        <begin position="218"/>
        <end position="237"/>
    </location>
</feature>
<comment type="subcellular location">
    <subcellularLocation>
        <location evidence="1">Cell inner membrane</location>
        <topology evidence="1">Multi-pass membrane protein</topology>
    </subcellularLocation>
</comment>
<dbReference type="GO" id="GO:0005886">
    <property type="term" value="C:plasma membrane"/>
    <property type="evidence" value="ECO:0007669"/>
    <property type="project" value="UniProtKB-SubCell"/>
</dbReference>
<reference evidence="10" key="1">
    <citation type="journal article" date="2011" name="Environ. Microbiol.">
        <title>Genomic insights into the metabolic potential of the polycyclic aromatic hydrocarbon degrading sulfate-reducing Deltaproteobacterium N47.</title>
        <authorList>
            <person name="Bergmann F."/>
            <person name="Selesi D."/>
            <person name="Weinmaier T."/>
            <person name="Tischler P."/>
            <person name="Rattei T."/>
            <person name="Meckenstock R.U."/>
        </authorList>
    </citation>
    <scope>NUCLEOTIDE SEQUENCE</scope>
</reference>
<sequence length="397" mass="43215">MTVFSYRASTRSGDILEGVIEAADEKSATERLKLTDVIPLKVTAKKESFTAKTGFSFSKAEIHAFTAQLSVLLNAGLPLDKSLHILSRITENGRMKTIVESLQKSVREGSSFSDALLKHPKVFPRLYINMIRAGEASGVLHIVLEQLSDFLESSRELREHIISAMIYPAILVITGGITLVILMTFVLPKFSAIFTELGGALPLPTRILISVSNGLKESWWALLGAFIAGLTGIKYYITTPKGRYHWDSIKIRFIGELIGKLETERFCRTLGMLLKSGVPLIQALNNAKEVIGNQVISTALGAVSKGAKEGKGIAGPLSEAKVLPPLALSMIKVGEDTGQLDGMLLKVAVVYEKSLRETVKRFVSLLEPVMILAMGLFIGFIVISMLVGIFSITDLPI</sequence>
<evidence type="ECO:0000313" key="10">
    <source>
        <dbReference type="EMBL" id="CBX28657.1"/>
    </source>
</evidence>
<feature type="domain" description="Type II secretion system protein GspF" evidence="9">
    <location>
        <begin position="266"/>
        <end position="387"/>
    </location>
</feature>
<evidence type="ECO:0000256" key="6">
    <source>
        <dbReference type="ARBA" id="ARBA00022989"/>
    </source>
</evidence>
<evidence type="ECO:0000256" key="4">
    <source>
        <dbReference type="ARBA" id="ARBA00022519"/>
    </source>
</evidence>
<dbReference type="PANTHER" id="PTHR30012:SF0">
    <property type="entry name" value="TYPE II SECRETION SYSTEM PROTEIN F-RELATED"/>
    <property type="match status" value="1"/>
</dbReference>
<feature type="transmembrane region" description="Helical" evidence="8">
    <location>
        <begin position="164"/>
        <end position="187"/>
    </location>
</feature>
<dbReference type="PANTHER" id="PTHR30012">
    <property type="entry name" value="GENERAL SECRETION PATHWAY PROTEIN"/>
    <property type="match status" value="1"/>
</dbReference>
<keyword evidence="5 8" id="KW-0812">Transmembrane</keyword>
<accession>E1YDL3</accession>
<keyword evidence="4" id="KW-0997">Cell inner membrane</keyword>
<evidence type="ECO:0000256" key="2">
    <source>
        <dbReference type="ARBA" id="ARBA00005745"/>
    </source>
</evidence>
<dbReference type="AlphaFoldDB" id="E1YDL3"/>
<dbReference type="Gene3D" id="1.20.81.30">
    <property type="entry name" value="Type II secretion system (T2SS), domain F"/>
    <property type="match status" value="2"/>
</dbReference>
<organism evidence="10">
    <name type="scientific">uncultured Desulfobacterium sp</name>
    <dbReference type="NCBI Taxonomy" id="201089"/>
    <lineage>
        <taxon>Bacteria</taxon>
        <taxon>Pseudomonadati</taxon>
        <taxon>Thermodesulfobacteriota</taxon>
        <taxon>Desulfobacteria</taxon>
        <taxon>Desulfobacterales</taxon>
        <taxon>Desulfobacteriaceae</taxon>
        <taxon>Desulfobacterium</taxon>
        <taxon>environmental samples</taxon>
    </lineage>
</organism>
<keyword evidence="3" id="KW-1003">Cell membrane</keyword>
<dbReference type="InterPro" id="IPR003004">
    <property type="entry name" value="GspF/PilC"/>
</dbReference>
<evidence type="ECO:0000259" key="9">
    <source>
        <dbReference type="Pfam" id="PF00482"/>
    </source>
</evidence>
<dbReference type="Pfam" id="PF00482">
    <property type="entry name" value="T2SSF"/>
    <property type="match status" value="2"/>
</dbReference>